<dbReference type="InterPro" id="IPR036388">
    <property type="entry name" value="WH-like_DNA-bd_sf"/>
</dbReference>
<dbReference type="GO" id="GO:0032993">
    <property type="term" value="C:protein-DNA complex"/>
    <property type="evidence" value="ECO:0007669"/>
    <property type="project" value="TreeGrafter"/>
</dbReference>
<comment type="caution">
    <text evidence="10">The sequence shown here is derived from an EMBL/GenBank/DDBJ whole genome shotgun (WGS) entry which is preliminary data.</text>
</comment>
<dbReference type="SUPFAM" id="SSF52172">
    <property type="entry name" value="CheY-like"/>
    <property type="match status" value="1"/>
</dbReference>
<dbReference type="GO" id="GO:0000156">
    <property type="term" value="F:phosphorelay response regulator activity"/>
    <property type="evidence" value="ECO:0007669"/>
    <property type="project" value="TreeGrafter"/>
</dbReference>
<accession>A0A919JAA3</accession>
<dbReference type="Pfam" id="PF00486">
    <property type="entry name" value="Trans_reg_C"/>
    <property type="match status" value="1"/>
</dbReference>
<dbReference type="InterPro" id="IPR001867">
    <property type="entry name" value="OmpR/PhoB-type_DNA-bd"/>
</dbReference>
<feature type="domain" description="OmpR/PhoB-type" evidence="9">
    <location>
        <begin position="132"/>
        <end position="229"/>
    </location>
</feature>
<feature type="domain" description="Response regulatory" evidence="8">
    <location>
        <begin position="10"/>
        <end position="124"/>
    </location>
</feature>
<dbReference type="CDD" id="cd00383">
    <property type="entry name" value="trans_reg_C"/>
    <property type="match status" value="1"/>
</dbReference>
<evidence type="ECO:0000259" key="8">
    <source>
        <dbReference type="PROSITE" id="PS50110"/>
    </source>
</evidence>
<dbReference type="PANTHER" id="PTHR48111:SF36">
    <property type="entry name" value="TRANSCRIPTIONAL REGULATORY PROTEIN CUTR"/>
    <property type="match status" value="1"/>
</dbReference>
<dbReference type="Gene3D" id="6.10.250.690">
    <property type="match status" value="1"/>
</dbReference>
<dbReference type="GO" id="GO:0006355">
    <property type="term" value="P:regulation of DNA-templated transcription"/>
    <property type="evidence" value="ECO:0007669"/>
    <property type="project" value="InterPro"/>
</dbReference>
<proteinExistence type="predicted"/>
<dbReference type="SUPFAM" id="SSF46894">
    <property type="entry name" value="C-terminal effector domain of the bipartite response regulators"/>
    <property type="match status" value="1"/>
</dbReference>
<feature type="modified residue" description="4-aspartylphosphate" evidence="6">
    <location>
        <position position="59"/>
    </location>
</feature>
<keyword evidence="5" id="KW-0804">Transcription</keyword>
<name>A0A919JAA3_9ACTN</name>
<evidence type="ECO:0000256" key="3">
    <source>
        <dbReference type="ARBA" id="ARBA00023015"/>
    </source>
</evidence>
<dbReference type="FunFam" id="3.40.50.2300:FF:000001">
    <property type="entry name" value="DNA-binding response regulator PhoB"/>
    <property type="match status" value="1"/>
</dbReference>
<dbReference type="InterPro" id="IPR001789">
    <property type="entry name" value="Sig_transdc_resp-reg_receiver"/>
</dbReference>
<feature type="DNA-binding region" description="OmpR/PhoB-type" evidence="7">
    <location>
        <begin position="132"/>
        <end position="229"/>
    </location>
</feature>
<keyword evidence="1 6" id="KW-0597">Phosphoprotein</keyword>
<evidence type="ECO:0000259" key="9">
    <source>
        <dbReference type="PROSITE" id="PS51755"/>
    </source>
</evidence>
<evidence type="ECO:0000256" key="1">
    <source>
        <dbReference type="ARBA" id="ARBA00022553"/>
    </source>
</evidence>
<keyword evidence="3" id="KW-0805">Transcription regulation</keyword>
<protein>
    <submittedName>
        <fullName evidence="10">DNA-binding response regulator</fullName>
    </submittedName>
</protein>
<dbReference type="SMART" id="SM00448">
    <property type="entry name" value="REC"/>
    <property type="match status" value="1"/>
</dbReference>
<sequence length="235" mass="26123">MGCAMLVPMRVLVVEDEPELAVILRRGLMAEGYTVDVAGDGRTALDRARFEDYAAILLDLMLPGLNGYQVCAALRRERIRTPVLVLTAKDGDYDQIEALDTGADDYLSKPFSYPVLVARLRALVRRGPAAVPVRLAVGDLVLERAARTCHRGTVPIALTPREFAILDLLAGRPGEPVTKTEILRQAWPDEVEDPNLVEVRVGRLRRKIDVPFGRDSLRTVRGVGYRLIDDRARRD</sequence>
<dbReference type="PROSITE" id="PS50110">
    <property type="entry name" value="RESPONSE_REGULATORY"/>
    <property type="match status" value="1"/>
</dbReference>
<dbReference type="GO" id="GO:0000976">
    <property type="term" value="F:transcription cis-regulatory region binding"/>
    <property type="evidence" value="ECO:0007669"/>
    <property type="project" value="TreeGrafter"/>
</dbReference>
<dbReference type="PANTHER" id="PTHR48111">
    <property type="entry name" value="REGULATOR OF RPOS"/>
    <property type="match status" value="1"/>
</dbReference>
<evidence type="ECO:0000313" key="11">
    <source>
        <dbReference type="Proteomes" id="UP000647172"/>
    </source>
</evidence>
<dbReference type="EMBL" id="BOMQ01000009">
    <property type="protein sequence ID" value="GIE47279.1"/>
    <property type="molecule type" value="Genomic_DNA"/>
</dbReference>
<dbReference type="AlphaFoldDB" id="A0A919JAA3"/>
<dbReference type="Pfam" id="PF00072">
    <property type="entry name" value="Response_reg"/>
    <property type="match status" value="1"/>
</dbReference>
<keyword evidence="2" id="KW-0902">Two-component regulatory system</keyword>
<dbReference type="PROSITE" id="PS51755">
    <property type="entry name" value="OMPR_PHOB"/>
    <property type="match status" value="1"/>
</dbReference>
<evidence type="ECO:0000256" key="6">
    <source>
        <dbReference type="PROSITE-ProRule" id="PRU00169"/>
    </source>
</evidence>
<dbReference type="GO" id="GO:0005829">
    <property type="term" value="C:cytosol"/>
    <property type="evidence" value="ECO:0007669"/>
    <property type="project" value="TreeGrafter"/>
</dbReference>
<reference evidence="10" key="1">
    <citation type="submission" date="2021-01" db="EMBL/GenBank/DDBJ databases">
        <title>Whole genome shotgun sequence of Actinoplanes nipponensis NBRC 14063.</title>
        <authorList>
            <person name="Komaki H."/>
            <person name="Tamura T."/>
        </authorList>
    </citation>
    <scope>NUCLEOTIDE SEQUENCE</scope>
    <source>
        <strain evidence="10">NBRC 14063</strain>
    </source>
</reference>
<dbReference type="InterPro" id="IPR011006">
    <property type="entry name" value="CheY-like_superfamily"/>
</dbReference>
<evidence type="ECO:0000313" key="10">
    <source>
        <dbReference type="EMBL" id="GIE47279.1"/>
    </source>
</evidence>
<organism evidence="10 11">
    <name type="scientific">Actinoplanes nipponensis</name>
    <dbReference type="NCBI Taxonomy" id="135950"/>
    <lineage>
        <taxon>Bacteria</taxon>
        <taxon>Bacillati</taxon>
        <taxon>Actinomycetota</taxon>
        <taxon>Actinomycetes</taxon>
        <taxon>Micromonosporales</taxon>
        <taxon>Micromonosporaceae</taxon>
        <taxon>Actinoplanes</taxon>
    </lineage>
</organism>
<keyword evidence="4 7" id="KW-0238">DNA-binding</keyword>
<dbReference type="InterPro" id="IPR039420">
    <property type="entry name" value="WalR-like"/>
</dbReference>
<evidence type="ECO:0000256" key="7">
    <source>
        <dbReference type="PROSITE-ProRule" id="PRU01091"/>
    </source>
</evidence>
<gene>
    <name evidence="10" type="ORF">Ani05nite_08130</name>
</gene>
<dbReference type="Gene3D" id="1.10.10.10">
    <property type="entry name" value="Winged helix-like DNA-binding domain superfamily/Winged helix DNA-binding domain"/>
    <property type="match status" value="1"/>
</dbReference>
<keyword evidence="11" id="KW-1185">Reference proteome</keyword>
<evidence type="ECO:0000256" key="4">
    <source>
        <dbReference type="ARBA" id="ARBA00023125"/>
    </source>
</evidence>
<dbReference type="SMART" id="SM00862">
    <property type="entry name" value="Trans_reg_C"/>
    <property type="match status" value="1"/>
</dbReference>
<dbReference type="Gene3D" id="3.40.50.2300">
    <property type="match status" value="1"/>
</dbReference>
<dbReference type="InterPro" id="IPR016032">
    <property type="entry name" value="Sig_transdc_resp-reg_C-effctor"/>
</dbReference>
<dbReference type="CDD" id="cd17574">
    <property type="entry name" value="REC_OmpR"/>
    <property type="match status" value="1"/>
</dbReference>
<dbReference type="Proteomes" id="UP000647172">
    <property type="component" value="Unassembled WGS sequence"/>
</dbReference>
<evidence type="ECO:0000256" key="5">
    <source>
        <dbReference type="ARBA" id="ARBA00023163"/>
    </source>
</evidence>
<evidence type="ECO:0000256" key="2">
    <source>
        <dbReference type="ARBA" id="ARBA00023012"/>
    </source>
</evidence>